<evidence type="ECO:0000256" key="1">
    <source>
        <dbReference type="SAM" id="MobiDB-lite"/>
    </source>
</evidence>
<feature type="region of interest" description="Disordered" evidence="1">
    <location>
        <begin position="59"/>
        <end position="158"/>
    </location>
</feature>
<feature type="compositionally biased region" description="Basic and acidic residues" evidence="1">
    <location>
        <begin position="109"/>
        <end position="126"/>
    </location>
</feature>
<protein>
    <submittedName>
        <fullName evidence="2">Uncharacterized protein</fullName>
    </submittedName>
</protein>
<evidence type="ECO:0000313" key="3">
    <source>
        <dbReference type="Proteomes" id="UP001551189"/>
    </source>
</evidence>
<sequence length="158" mass="17234">MLHRRPGRERRLRGELFDQVRAAQPEQLVIEVEGAGGQSRVGCAHLAAQALGVQVDREQPVRGDVGGGEGVLHGRDRREPLVLGHGAVSGGEPVGEHPGQPVGGGRLRQRSDRVGDQPRARPRCEGRPGQGRHHRRRQPGQYHLDPLHRALPVATPHE</sequence>
<organism evidence="2 3">
    <name type="scientific">Streptomyces neyagawaensis</name>
    <dbReference type="NCBI Taxonomy" id="42238"/>
    <lineage>
        <taxon>Bacteria</taxon>
        <taxon>Bacillati</taxon>
        <taxon>Actinomycetota</taxon>
        <taxon>Actinomycetes</taxon>
        <taxon>Kitasatosporales</taxon>
        <taxon>Streptomycetaceae</taxon>
        <taxon>Streptomyces</taxon>
    </lineage>
</organism>
<proteinExistence type="predicted"/>
<reference evidence="2 3" key="1">
    <citation type="submission" date="2024-06" db="EMBL/GenBank/DDBJ databases">
        <title>The Natural Products Discovery Center: Release of the First 8490 Sequenced Strains for Exploring Actinobacteria Biosynthetic Diversity.</title>
        <authorList>
            <person name="Kalkreuter E."/>
            <person name="Kautsar S.A."/>
            <person name="Yang D."/>
            <person name="Bader C.D."/>
            <person name="Teijaro C.N."/>
            <person name="Fluegel L."/>
            <person name="Davis C.M."/>
            <person name="Simpson J.R."/>
            <person name="Lauterbach L."/>
            <person name="Steele A.D."/>
            <person name="Gui C."/>
            <person name="Meng S."/>
            <person name="Li G."/>
            <person name="Viehrig K."/>
            <person name="Ye F."/>
            <person name="Su P."/>
            <person name="Kiefer A.F."/>
            <person name="Nichols A."/>
            <person name="Cepeda A.J."/>
            <person name="Yan W."/>
            <person name="Fan B."/>
            <person name="Jiang Y."/>
            <person name="Adhikari A."/>
            <person name="Zheng C.-J."/>
            <person name="Schuster L."/>
            <person name="Cowan T.M."/>
            <person name="Smanski M.J."/>
            <person name="Chevrette M.G."/>
            <person name="De Carvalho L.P.S."/>
            <person name="Shen B."/>
        </authorList>
    </citation>
    <scope>NUCLEOTIDE SEQUENCE [LARGE SCALE GENOMIC DNA]</scope>
    <source>
        <strain evidence="2 3">NPDC046851</strain>
    </source>
</reference>
<dbReference type="Proteomes" id="UP001551189">
    <property type="component" value="Unassembled WGS sequence"/>
</dbReference>
<comment type="caution">
    <text evidence="2">The sequence shown here is derived from an EMBL/GenBank/DDBJ whole genome shotgun (WGS) entry which is preliminary data.</text>
</comment>
<keyword evidence="3" id="KW-1185">Reference proteome</keyword>
<evidence type="ECO:0000313" key="2">
    <source>
        <dbReference type="EMBL" id="MEU6802406.1"/>
    </source>
</evidence>
<accession>A0ABV3AYZ9</accession>
<dbReference type="EMBL" id="JBEYXT010000059">
    <property type="protein sequence ID" value="MEU6802406.1"/>
    <property type="molecule type" value="Genomic_DNA"/>
</dbReference>
<gene>
    <name evidence="2" type="ORF">ABZ931_15525</name>
</gene>
<name>A0ABV3AYZ9_9ACTN</name>